<feature type="transmembrane region" description="Helical" evidence="9">
    <location>
        <begin position="354"/>
        <end position="376"/>
    </location>
</feature>
<dbReference type="GO" id="GO:0016471">
    <property type="term" value="C:vacuolar proton-transporting V-type ATPase complex"/>
    <property type="evidence" value="ECO:0007669"/>
    <property type="project" value="TreeGrafter"/>
</dbReference>
<name>A0A4R2H4E2_9ACTN</name>
<protein>
    <submittedName>
        <fullName evidence="10">V/A-type H+-transporting ATPase subunit I</fullName>
    </submittedName>
</protein>
<dbReference type="PANTHER" id="PTHR11629:SF63">
    <property type="entry name" value="V-TYPE PROTON ATPASE SUBUNIT A"/>
    <property type="match status" value="1"/>
</dbReference>
<evidence type="ECO:0000256" key="3">
    <source>
        <dbReference type="ARBA" id="ARBA00022448"/>
    </source>
</evidence>
<feature type="transmembrane region" description="Helical" evidence="9">
    <location>
        <begin position="436"/>
        <end position="460"/>
    </location>
</feature>
<feature type="transmembrane region" description="Helical" evidence="9">
    <location>
        <begin position="534"/>
        <end position="551"/>
    </location>
</feature>
<evidence type="ECO:0000313" key="10">
    <source>
        <dbReference type="EMBL" id="TCO19625.1"/>
    </source>
</evidence>
<comment type="similarity">
    <text evidence="2">Belongs to the V-ATPase 116 kDa subunit family.</text>
</comment>
<feature type="transmembrane region" description="Helical" evidence="9">
    <location>
        <begin position="388"/>
        <end position="407"/>
    </location>
</feature>
<reference evidence="10 11" key="1">
    <citation type="journal article" date="2015" name="Stand. Genomic Sci.">
        <title>Genomic Encyclopedia of Bacterial and Archaeal Type Strains, Phase III: the genomes of soil and plant-associated and newly described type strains.</title>
        <authorList>
            <person name="Whitman W.B."/>
            <person name="Woyke T."/>
            <person name="Klenk H.P."/>
            <person name="Zhou Y."/>
            <person name="Lilburn T.G."/>
            <person name="Beck B.J."/>
            <person name="De Vos P."/>
            <person name="Vandamme P."/>
            <person name="Eisen J.A."/>
            <person name="Garrity G."/>
            <person name="Hugenholtz P."/>
            <person name="Kyrpides N.C."/>
        </authorList>
    </citation>
    <scope>NUCLEOTIDE SEQUENCE [LARGE SCALE GENOMIC DNA]</scope>
    <source>
        <strain evidence="10 11">VKM Ac-2572</strain>
    </source>
</reference>
<proteinExistence type="inferred from homology"/>
<evidence type="ECO:0000313" key="11">
    <source>
        <dbReference type="Proteomes" id="UP000294508"/>
    </source>
</evidence>
<dbReference type="OrthoDB" id="9803814at2"/>
<evidence type="ECO:0000256" key="8">
    <source>
        <dbReference type="SAM" id="MobiDB-lite"/>
    </source>
</evidence>
<dbReference type="Gene3D" id="1.20.1460.20">
    <property type="match status" value="1"/>
</dbReference>
<evidence type="ECO:0000256" key="9">
    <source>
        <dbReference type="SAM" id="Phobius"/>
    </source>
</evidence>
<dbReference type="Gene3D" id="3.30.70.2170">
    <property type="match status" value="1"/>
</dbReference>
<dbReference type="AlphaFoldDB" id="A0A4R2H4E2"/>
<evidence type="ECO:0000256" key="2">
    <source>
        <dbReference type="ARBA" id="ARBA00009904"/>
    </source>
</evidence>
<keyword evidence="5 9" id="KW-1133">Transmembrane helix</keyword>
<evidence type="ECO:0000256" key="6">
    <source>
        <dbReference type="ARBA" id="ARBA00023065"/>
    </source>
</evidence>
<feature type="transmembrane region" description="Helical" evidence="9">
    <location>
        <begin position="563"/>
        <end position="583"/>
    </location>
</feature>
<evidence type="ECO:0000256" key="5">
    <source>
        <dbReference type="ARBA" id="ARBA00022989"/>
    </source>
</evidence>
<dbReference type="GO" id="GO:0033179">
    <property type="term" value="C:proton-transporting V-type ATPase, V0 domain"/>
    <property type="evidence" value="ECO:0007669"/>
    <property type="project" value="InterPro"/>
</dbReference>
<feature type="region of interest" description="Disordered" evidence="8">
    <location>
        <begin position="623"/>
        <end position="645"/>
    </location>
</feature>
<feature type="compositionally biased region" description="Polar residues" evidence="8">
    <location>
        <begin position="625"/>
        <end position="636"/>
    </location>
</feature>
<dbReference type="Pfam" id="PF01496">
    <property type="entry name" value="V_ATPase_I"/>
    <property type="match status" value="1"/>
</dbReference>
<dbReference type="GO" id="GO:0007035">
    <property type="term" value="P:vacuolar acidification"/>
    <property type="evidence" value="ECO:0007669"/>
    <property type="project" value="TreeGrafter"/>
</dbReference>
<dbReference type="RefSeq" id="WP_132213111.1">
    <property type="nucleotide sequence ID" value="NZ_SLWN01000013.1"/>
</dbReference>
<sequence>MRVPLTLLEVVGLRPRLDDALTALQELRLAEVVTIVDPGETPPDLADLIARTDAVMALVDRSGTGTVLSNDALRTTLDQLEPPLAKLLAEEEQLRGEAEALPRSIEALDALQPLVPELGRLDDRQLANLGLASMALVLDDPDLRVVPELARQLAELLGRGHLMVTSAATPGSPVGCLLILRRGDLPEVDALLGTERIVEVGVPAAYAGKSLRATVDAMRERLTALPGERDRVRAYLAATVRPVAGSLHATIAALRARAERAVAATQADLSSRTFVLRLWVPAKQTAVVEQALVDRLGRAVAVERLDTGGQAEDQPVLLRNRTGWQPFQQLVGLLSWPARGDLDPTGLTALALPLFFGVMVGDIVYGTLLLAAGWWLRSHWAKKSTLSEVGRVMLLGGAWTVLFGLLYGEALGSLGHSIGMPALWFYRGGPTALQPLLLFSLAIGLVHVVMGLLLGVWTAARGHHRRHLASKVGTLLVLGGLFGVAGVAAAGFPAEVLTPAVAALVVGVVVACVSQGALGLLLGPLDLLGALGNVLSYLRLAAVGLASTYLAEVANQLGARGPLLLGVLVATLFHALNLALAAFSPTIQALRLHYVEFFGQFYEGGGRLFAPLGGSVVRGPESERVTSLPSATTNSPEPVPAGAPV</sequence>
<comment type="caution">
    <text evidence="10">The sequence shown here is derived from an EMBL/GenBank/DDBJ whole genome shotgun (WGS) entry which is preliminary data.</text>
</comment>
<evidence type="ECO:0000256" key="1">
    <source>
        <dbReference type="ARBA" id="ARBA00004141"/>
    </source>
</evidence>
<dbReference type="GO" id="GO:0046961">
    <property type="term" value="F:proton-transporting ATPase activity, rotational mechanism"/>
    <property type="evidence" value="ECO:0007669"/>
    <property type="project" value="InterPro"/>
</dbReference>
<dbReference type="Proteomes" id="UP000294508">
    <property type="component" value="Unassembled WGS sequence"/>
</dbReference>
<dbReference type="EMBL" id="SLWN01000013">
    <property type="protein sequence ID" value="TCO19625.1"/>
    <property type="molecule type" value="Genomic_DNA"/>
</dbReference>
<gene>
    <name evidence="10" type="ORF">EV652_11324</name>
</gene>
<feature type="transmembrane region" description="Helical" evidence="9">
    <location>
        <begin position="472"/>
        <end position="494"/>
    </location>
</feature>
<keyword evidence="6" id="KW-0406">Ion transport</keyword>
<dbReference type="GO" id="GO:0051117">
    <property type="term" value="F:ATPase binding"/>
    <property type="evidence" value="ECO:0007669"/>
    <property type="project" value="TreeGrafter"/>
</dbReference>
<dbReference type="PANTHER" id="PTHR11629">
    <property type="entry name" value="VACUOLAR PROTON ATPASES"/>
    <property type="match status" value="1"/>
</dbReference>
<organism evidence="10 11">
    <name type="scientific">Kribbella steppae</name>
    <dbReference type="NCBI Taxonomy" id="2512223"/>
    <lineage>
        <taxon>Bacteria</taxon>
        <taxon>Bacillati</taxon>
        <taxon>Actinomycetota</taxon>
        <taxon>Actinomycetes</taxon>
        <taxon>Propionibacteriales</taxon>
        <taxon>Kribbellaceae</taxon>
        <taxon>Kribbella</taxon>
    </lineage>
</organism>
<keyword evidence="3" id="KW-0813">Transport</keyword>
<keyword evidence="11" id="KW-1185">Reference proteome</keyword>
<dbReference type="InterPro" id="IPR002490">
    <property type="entry name" value="V-ATPase_116kDa_su"/>
</dbReference>
<dbReference type="Gene3D" id="3.30.70.2750">
    <property type="match status" value="1"/>
</dbReference>
<evidence type="ECO:0000256" key="7">
    <source>
        <dbReference type="ARBA" id="ARBA00023136"/>
    </source>
</evidence>
<comment type="subcellular location">
    <subcellularLocation>
        <location evidence="1">Membrane</location>
        <topology evidence="1">Multi-pass membrane protein</topology>
    </subcellularLocation>
</comment>
<evidence type="ECO:0000256" key="4">
    <source>
        <dbReference type="ARBA" id="ARBA00022692"/>
    </source>
</evidence>
<accession>A0A4R2H4E2</accession>
<keyword evidence="4 9" id="KW-0812">Transmembrane</keyword>
<keyword evidence="7 9" id="KW-0472">Membrane</keyword>
<feature type="transmembrane region" description="Helical" evidence="9">
    <location>
        <begin position="500"/>
        <end position="522"/>
    </location>
</feature>